<reference evidence="2 3" key="1">
    <citation type="submission" date="2018-11" db="EMBL/GenBank/DDBJ databases">
        <title>Sequencing the genomes of 1000 actinobacteria strains.</title>
        <authorList>
            <person name="Klenk H.-P."/>
        </authorList>
    </citation>
    <scope>NUCLEOTIDE SEQUENCE [LARGE SCALE GENOMIC DNA]</scope>
    <source>
        <strain evidence="2 3">DSM 44348</strain>
    </source>
</reference>
<accession>A0A3N2GXP8</accession>
<evidence type="ECO:0000313" key="3">
    <source>
        <dbReference type="Proteomes" id="UP000274843"/>
    </source>
</evidence>
<name>A0A3N2GXP8_9PSEU</name>
<sequence length="132" mass="15202">MPSYKKVIWHHDYPDQPVLLYSETGDDGYETRKVDLYRDGRQDYADESTSIGTTFLGQEPEPPLEEIAADAAFTLFVIDADEFEAVWRSALRSHRPQMSSDEVHGWLFEANVHKFLEHLSSFALLSDGWIIH</sequence>
<organism evidence="2 3">
    <name type="scientific">Amycolatopsis thermoflava</name>
    <dbReference type="NCBI Taxonomy" id="84480"/>
    <lineage>
        <taxon>Bacteria</taxon>
        <taxon>Bacillati</taxon>
        <taxon>Actinomycetota</taxon>
        <taxon>Actinomycetes</taxon>
        <taxon>Pseudonocardiales</taxon>
        <taxon>Pseudonocardiaceae</taxon>
        <taxon>Amycolatopsis</taxon>
        <taxon>Amycolatopsis methanolica group</taxon>
    </lineage>
</organism>
<protein>
    <recommendedName>
        <fullName evidence="1">DUF6881 domain-containing protein</fullName>
    </recommendedName>
</protein>
<evidence type="ECO:0000259" key="1">
    <source>
        <dbReference type="Pfam" id="PF21812"/>
    </source>
</evidence>
<evidence type="ECO:0000313" key="2">
    <source>
        <dbReference type="EMBL" id="ROS41448.1"/>
    </source>
</evidence>
<comment type="caution">
    <text evidence="2">The sequence shown here is derived from an EMBL/GenBank/DDBJ whole genome shotgun (WGS) entry which is preliminary data.</text>
</comment>
<dbReference type="RefSeq" id="WP_123684559.1">
    <property type="nucleotide sequence ID" value="NZ_RKHY01000001.1"/>
</dbReference>
<dbReference type="Proteomes" id="UP000274843">
    <property type="component" value="Unassembled WGS sequence"/>
</dbReference>
<gene>
    <name evidence="2" type="ORF">EDD35_3805</name>
</gene>
<keyword evidence="3" id="KW-1185">Reference proteome</keyword>
<dbReference type="AlphaFoldDB" id="A0A3N2GXP8"/>
<feature type="domain" description="DUF6881" evidence="1">
    <location>
        <begin position="4"/>
        <end position="91"/>
    </location>
</feature>
<dbReference type="Pfam" id="PF21812">
    <property type="entry name" value="DUF6881"/>
    <property type="match status" value="1"/>
</dbReference>
<dbReference type="GeneID" id="301845157"/>
<dbReference type="EMBL" id="RKHY01000001">
    <property type="protein sequence ID" value="ROS41448.1"/>
    <property type="molecule type" value="Genomic_DNA"/>
</dbReference>
<dbReference type="InterPro" id="IPR049248">
    <property type="entry name" value="DUF6881"/>
</dbReference>
<proteinExistence type="predicted"/>